<comment type="caution">
    <text evidence="1">The sequence shown here is derived from an EMBL/GenBank/DDBJ whole genome shotgun (WGS) entry which is preliminary data.</text>
</comment>
<sequence length="218" mass="23775">MDEYFQAALAELKVASESLGDQIGALESNGVLTDRQIDELVEPIARQLFGSTSPVAYGAGFVASLELVGASRGYLSWWQGPLRSQLRLAAQTPNKELIDYSAFEWFRVPLTKGHGHISGPHVDYLCSDEYTLTASVPITYEGRFLGVVALDLLVDDVEADLLPVLEKFGVLCVVNSSHRILASTQPELAPGDSVRSFVSNYSRTDCQTAQLYVLTKSS</sequence>
<dbReference type="EMBL" id="JBHUGA010000019">
    <property type="protein sequence ID" value="MFD1846513.1"/>
    <property type="molecule type" value="Genomic_DNA"/>
</dbReference>
<gene>
    <name evidence="1" type="ORF">ACFSFX_07880</name>
</gene>
<dbReference type="CDD" id="cd12913">
    <property type="entry name" value="PDC1_MCP_like"/>
    <property type="match status" value="1"/>
</dbReference>
<accession>A0ABW4Q737</accession>
<dbReference type="Proteomes" id="UP001597307">
    <property type="component" value="Unassembled WGS sequence"/>
</dbReference>
<reference evidence="2" key="1">
    <citation type="journal article" date="2019" name="Int. J. Syst. Evol. Microbiol.">
        <title>The Global Catalogue of Microorganisms (GCM) 10K type strain sequencing project: providing services to taxonomists for standard genome sequencing and annotation.</title>
        <authorList>
            <consortium name="The Broad Institute Genomics Platform"/>
            <consortium name="The Broad Institute Genome Sequencing Center for Infectious Disease"/>
            <person name="Wu L."/>
            <person name="Ma J."/>
        </authorList>
    </citation>
    <scope>NUCLEOTIDE SEQUENCE [LARGE SCALE GENOMIC DNA]</scope>
    <source>
        <strain evidence="2">JCM 11496</strain>
    </source>
</reference>
<proteinExistence type="predicted"/>
<evidence type="ECO:0000313" key="2">
    <source>
        <dbReference type="Proteomes" id="UP001597307"/>
    </source>
</evidence>
<dbReference type="Gene3D" id="3.30.450.20">
    <property type="entry name" value="PAS domain"/>
    <property type="match status" value="1"/>
</dbReference>
<dbReference type="RefSeq" id="WP_343878676.1">
    <property type="nucleotide sequence ID" value="NZ_BAAAIJ010000023.1"/>
</dbReference>
<organism evidence="1 2">
    <name type="scientific">Arthrobacter flavus</name>
    <dbReference type="NCBI Taxonomy" id="95172"/>
    <lineage>
        <taxon>Bacteria</taxon>
        <taxon>Bacillati</taxon>
        <taxon>Actinomycetota</taxon>
        <taxon>Actinomycetes</taxon>
        <taxon>Micrococcales</taxon>
        <taxon>Micrococcaceae</taxon>
        <taxon>Arthrobacter</taxon>
    </lineage>
</organism>
<dbReference type="Pfam" id="PF22673">
    <property type="entry name" value="MCP-like_PDC_1"/>
    <property type="match status" value="1"/>
</dbReference>
<evidence type="ECO:0008006" key="3">
    <source>
        <dbReference type="Google" id="ProtNLM"/>
    </source>
</evidence>
<keyword evidence="2" id="KW-1185">Reference proteome</keyword>
<name>A0ABW4Q737_9MICC</name>
<evidence type="ECO:0000313" key="1">
    <source>
        <dbReference type="EMBL" id="MFD1846513.1"/>
    </source>
</evidence>
<protein>
    <recommendedName>
        <fullName evidence="3">Cache domain-containing protein</fullName>
    </recommendedName>
</protein>